<dbReference type="InterPro" id="IPR035892">
    <property type="entry name" value="C2_domain_sf"/>
</dbReference>
<dbReference type="WBParaSite" id="PSU_v2.g15293.t1">
    <property type="protein sequence ID" value="PSU_v2.g15293.t1"/>
    <property type="gene ID" value="PSU_v2.g15293"/>
</dbReference>
<evidence type="ECO:0000256" key="8">
    <source>
        <dbReference type="ARBA" id="ARBA00023186"/>
    </source>
</evidence>
<comment type="subcellular location">
    <subcellularLocation>
        <location evidence="1">Endoplasmic reticulum membrane</location>
        <topology evidence="1">Multi-pass membrane protein</topology>
    </subcellularLocation>
</comment>
<accession>A0A914Y764</accession>
<evidence type="ECO:0000256" key="2">
    <source>
        <dbReference type="ARBA" id="ARBA00022448"/>
    </source>
</evidence>
<evidence type="ECO:0000256" key="6">
    <source>
        <dbReference type="ARBA" id="ARBA00022989"/>
    </source>
</evidence>
<evidence type="ECO:0000256" key="5">
    <source>
        <dbReference type="ARBA" id="ARBA00022927"/>
    </source>
</evidence>
<feature type="compositionally biased region" description="Low complexity" evidence="9">
    <location>
        <begin position="530"/>
        <end position="551"/>
    </location>
</feature>
<dbReference type="Pfam" id="PF00226">
    <property type="entry name" value="DnaJ"/>
    <property type="match status" value="1"/>
</dbReference>
<keyword evidence="7 10" id="KW-0472">Membrane</keyword>
<feature type="transmembrane region" description="Helical" evidence="10">
    <location>
        <begin position="15"/>
        <end position="35"/>
    </location>
</feature>
<dbReference type="InterPro" id="IPR014756">
    <property type="entry name" value="Ig_E-set"/>
</dbReference>
<keyword evidence="5" id="KW-0653">Protein transport</keyword>
<dbReference type="Gene3D" id="1.10.3380.10">
    <property type="entry name" value="Sec63 N-terminal domain-like domain"/>
    <property type="match status" value="1"/>
</dbReference>
<dbReference type="Proteomes" id="UP000887577">
    <property type="component" value="Unplaced"/>
</dbReference>
<feature type="region of interest" description="Disordered" evidence="9">
    <location>
        <begin position="490"/>
        <end position="578"/>
    </location>
</feature>
<feature type="transmembrane region" description="Helical" evidence="10">
    <location>
        <begin position="188"/>
        <end position="212"/>
    </location>
</feature>
<dbReference type="InterPro" id="IPR001623">
    <property type="entry name" value="DnaJ_domain"/>
</dbReference>
<keyword evidence="4" id="KW-0256">Endoplasmic reticulum</keyword>
<evidence type="ECO:0000256" key="3">
    <source>
        <dbReference type="ARBA" id="ARBA00022692"/>
    </source>
</evidence>
<keyword evidence="12" id="KW-1185">Reference proteome</keyword>
<dbReference type="PANTHER" id="PTHR24075">
    <property type="entry name" value="SEC63 DOMAIN-CONTAINING"/>
    <property type="match status" value="1"/>
</dbReference>
<dbReference type="GO" id="GO:0008320">
    <property type="term" value="F:protein transmembrane transporter activity"/>
    <property type="evidence" value="ECO:0007669"/>
    <property type="project" value="TreeGrafter"/>
</dbReference>
<keyword evidence="8" id="KW-0143">Chaperone</keyword>
<dbReference type="Gene3D" id="1.10.287.110">
    <property type="entry name" value="DnaJ domain"/>
    <property type="match status" value="1"/>
</dbReference>
<dbReference type="Gene3D" id="1.10.150.20">
    <property type="entry name" value="5' to 3' exonuclease, C-terminal subdomain"/>
    <property type="match status" value="1"/>
</dbReference>
<feature type="compositionally biased region" description="Basic and acidic residues" evidence="9">
    <location>
        <begin position="499"/>
        <end position="509"/>
    </location>
</feature>
<organism evidence="12 13">
    <name type="scientific">Panagrolaimus superbus</name>
    <dbReference type="NCBI Taxonomy" id="310955"/>
    <lineage>
        <taxon>Eukaryota</taxon>
        <taxon>Metazoa</taxon>
        <taxon>Ecdysozoa</taxon>
        <taxon>Nematoda</taxon>
        <taxon>Chromadorea</taxon>
        <taxon>Rhabditida</taxon>
        <taxon>Tylenchina</taxon>
        <taxon>Panagrolaimomorpha</taxon>
        <taxon>Panagrolaimoidea</taxon>
        <taxon>Panagrolaimidae</taxon>
        <taxon>Panagrolaimus</taxon>
    </lineage>
</organism>
<dbReference type="FunFam" id="1.10.287.110:FF:000063">
    <property type="entry name" value="Translocation protein SEC63"/>
    <property type="match status" value="1"/>
</dbReference>
<feature type="compositionally biased region" description="Acidic residues" evidence="9">
    <location>
        <begin position="558"/>
        <end position="577"/>
    </location>
</feature>
<name>A0A914Y764_9BILA</name>
<feature type="domain" description="J" evidence="11">
    <location>
        <begin position="104"/>
        <end position="165"/>
    </location>
</feature>
<keyword evidence="3 10" id="KW-0812">Transmembrane</keyword>
<dbReference type="InterPro" id="IPR036869">
    <property type="entry name" value="J_dom_sf"/>
</dbReference>
<dbReference type="PANTHER" id="PTHR24075:SF0">
    <property type="entry name" value="TRANSLOCATION PROTEIN SEC63 HOMOLOG"/>
    <property type="match status" value="1"/>
</dbReference>
<proteinExistence type="predicted"/>
<dbReference type="GO" id="GO:0031207">
    <property type="term" value="C:Sec62/Sec63 complex"/>
    <property type="evidence" value="ECO:0007669"/>
    <property type="project" value="TreeGrafter"/>
</dbReference>
<dbReference type="SUPFAM" id="SSF158702">
    <property type="entry name" value="Sec63 N-terminal domain-like"/>
    <property type="match status" value="1"/>
</dbReference>
<dbReference type="PROSITE" id="PS50076">
    <property type="entry name" value="DNAJ_2"/>
    <property type="match status" value="1"/>
</dbReference>
<dbReference type="SUPFAM" id="SSF46565">
    <property type="entry name" value="Chaperone J-domain"/>
    <property type="match status" value="1"/>
</dbReference>
<dbReference type="GO" id="GO:0006620">
    <property type="term" value="P:post-translational protein targeting to endoplasmic reticulum membrane"/>
    <property type="evidence" value="ECO:0007669"/>
    <property type="project" value="TreeGrafter"/>
</dbReference>
<evidence type="ECO:0000313" key="13">
    <source>
        <dbReference type="WBParaSite" id="PSU_v2.g15293.t1"/>
    </source>
</evidence>
<evidence type="ECO:0000256" key="7">
    <source>
        <dbReference type="ARBA" id="ARBA00023136"/>
    </source>
</evidence>
<evidence type="ECO:0000256" key="1">
    <source>
        <dbReference type="ARBA" id="ARBA00004477"/>
    </source>
</evidence>
<reference evidence="13" key="1">
    <citation type="submission" date="2022-11" db="UniProtKB">
        <authorList>
            <consortium name="WormBaseParasite"/>
        </authorList>
    </citation>
    <scope>IDENTIFICATION</scope>
</reference>
<dbReference type="SMART" id="SM00973">
    <property type="entry name" value="Sec63"/>
    <property type="match status" value="1"/>
</dbReference>
<dbReference type="InterPro" id="IPR004179">
    <property type="entry name" value="Sec63-dom"/>
</dbReference>
<feature type="region of interest" description="Disordered" evidence="9">
    <location>
        <begin position="701"/>
        <end position="736"/>
    </location>
</feature>
<evidence type="ECO:0000256" key="10">
    <source>
        <dbReference type="SAM" id="Phobius"/>
    </source>
</evidence>
<protein>
    <submittedName>
        <fullName evidence="13">J domain-containing protein</fullName>
    </submittedName>
</protein>
<dbReference type="Gene3D" id="2.60.40.150">
    <property type="entry name" value="C2 domain"/>
    <property type="match status" value="1"/>
</dbReference>
<dbReference type="SUPFAM" id="SSF81296">
    <property type="entry name" value="E set domains"/>
    <property type="match status" value="1"/>
</dbReference>
<dbReference type="AlphaFoldDB" id="A0A914Y764"/>
<evidence type="ECO:0000256" key="9">
    <source>
        <dbReference type="SAM" id="MobiDB-lite"/>
    </source>
</evidence>
<evidence type="ECO:0000259" key="11">
    <source>
        <dbReference type="PROSITE" id="PS50076"/>
    </source>
</evidence>
<sequence length="736" mass="84638">MGRAQFEYDEVGNTFYYVVISFYAVILVPITYMLWPSPPTANVVDESGCQCNGCKVKKDRKRAIKPWEYTKQALKALVLLILWALFIYISFKVSQIEHINEEYDPYKILGLDTGAEPTKIKKRYHELSKTHHPDRGGDEQQFDLIAKAYQALTNDESRENWEKYGNPDGPKAMTFGIALPKWIVSDQYGGWVLALYLGVFMVILPVCVGLWWQKSMKYSADKVLIETTRAFYHFLTKTPSMNIIRALTVISGAYEFCKKFNAEIVERDSDEFEVKPLMKECRQLGDAKKEAPFFLPWSIKARTLLHAYLTRLPLPSEKLEQDQKYYVTRVLSLVEEFIRMHVQVYFHIPVQRPPTLETLENLLKFPPMFVQALWPQNSSILQLPHIQDNNIPFLRRKRIFTCADLAALNEHRRKNLLNTLEEHEYEDVINVLQKMPKLEIETRIEVQGEDDKDQVTSGSLVTLKVTLKRLPLLDREKRAAEIAEGPKIVEKEEKDDEEPVKQRKPWEKQAKKKPKNGKKGGKPPQKKKAPAAATTSTVATTQAAETASSSTPKPPKDENDESGSESETNETDTESDEVASVVNEITSNQESSDEDDDLWEDGMARKEALLEKEPIDNHEVHAPYYPLDKFEWWYLYLVEKKTRRLSTYVIPCKTLKDSKTLELKFPAPSVKGVYQYQLNVKSDSYIDCDYTHDIRLEVLEAREPPPAKYADTEDEDEANDGGLSEYTEGSDESDED</sequence>
<keyword evidence="2" id="KW-0813">Transport</keyword>
<dbReference type="GO" id="GO:0003723">
    <property type="term" value="F:RNA binding"/>
    <property type="evidence" value="ECO:0007669"/>
    <property type="project" value="TreeGrafter"/>
</dbReference>
<dbReference type="Pfam" id="PF02889">
    <property type="entry name" value="Sec63"/>
    <property type="match status" value="1"/>
</dbReference>
<dbReference type="CDD" id="cd06257">
    <property type="entry name" value="DnaJ"/>
    <property type="match status" value="1"/>
</dbReference>
<dbReference type="SMART" id="SM00271">
    <property type="entry name" value="DnaJ"/>
    <property type="match status" value="1"/>
</dbReference>
<evidence type="ECO:0000256" key="4">
    <source>
        <dbReference type="ARBA" id="ARBA00022824"/>
    </source>
</evidence>
<evidence type="ECO:0000313" key="12">
    <source>
        <dbReference type="Proteomes" id="UP000887577"/>
    </source>
</evidence>
<dbReference type="GO" id="GO:0006614">
    <property type="term" value="P:SRP-dependent cotranslational protein targeting to membrane"/>
    <property type="evidence" value="ECO:0007669"/>
    <property type="project" value="TreeGrafter"/>
</dbReference>
<keyword evidence="6 10" id="KW-1133">Transmembrane helix</keyword>
<feature type="compositionally biased region" description="Basic residues" evidence="9">
    <location>
        <begin position="510"/>
        <end position="529"/>
    </location>
</feature>
<feature type="transmembrane region" description="Helical" evidence="10">
    <location>
        <begin position="73"/>
        <end position="91"/>
    </location>
</feature>